<keyword evidence="2" id="KW-1185">Reference proteome</keyword>
<proteinExistence type="predicted"/>
<reference evidence="1 2" key="1">
    <citation type="submission" date="2024-01" db="EMBL/GenBank/DDBJ databases">
        <title>The genomes of 5 underutilized Papilionoideae crops provide insights into root nodulation and disease resistanc.</title>
        <authorList>
            <person name="Jiang F."/>
        </authorList>
    </citation>
    <scope>NUCLEOTIDE SEQUENCE [LARGE SCALE GENOMIC DNA]</scope>
    <source>
        <strain evidence="1">JINMINGXINNONG_FW02</strain>
        <tissue evidence="1">Leaves</tissue>
    </source>
</reference>
<comment type="caution">
    <text evidence="1">The sequence shown here is derived from an EMBL/GenBank/DDBJ whole genome shotgun (WGS) entry which is preliminary data.</text>
</comment>
<gene>
    <name evidence="1" type="ORF">VNO80_03321</name>
</gene>
<dbReference type="AlphaFoldDB" id="A0AAN9NYG8"/>
<dbReference type="Proteomes" id="UP001374584">
    <property type="component" value="Unassembled WGS sequence"/>
</dbReference>
<organism evidence="1 2">
    <name type="scientific">Phaseolus coccineus</name>
    <name type="common">Scarlet runner bean</name>
    <name type="synonym">Phaseolus multiflorus</name>
    <dbReference type="NCBI Taxonomy" id="3886"/>
    <lineage>
        <taxon>Eukaryota</taxon>
        <taxon>Viridiplantae</taxon>
        <taxon>Streptophyta</taxon>
        <taxon>Embryophyta</taxon>
        <taxon>Tracheophyta</taxon>
        <taxon>Spermatophyta</taxon>
        <taxon>Magnoliopsida</taxon>
        <taxon>eudicotyledons</taxon>
        <taxon>Gunneridae</taxon>
        <taxon>Pentapetalae</taxon>
        <taxon>rosids</taxon>
        <taxon>fabids</taxon>
        <taxon>Fabales</taxon>
        <taxon>Fabaceae</taxon>
        <taxon>Papilionoideae</taxon>
        <taxon>50 kb inversion clade</taxon>
        <taxon>NPAAA clade</taxon>
        <taxon>indigoferoid/millettioid clade</taxon>
        <taxon>Phaseoleae</taxon>
        <taxon>Phaseolus</taxon>
    </lineage>
</organism>
<dbReference type="EMBL" id="JAYMYR010000002">
    <property type="protein sequence ID" value="KAK7377888.1"/>
    <property type="molecule type" value="Genomic_DNA"/>
</dbReference>
<evidence type="ECO:0000313" key="1">
    <source>
        <dbReference type="EMBL" id="KAK7377888.1"/>
    </source>
</evidence>
<accession>A0AAN9NYG8</accession>
<protein>
    <submittedName>
        <fullName evidence="1">Uncharacterized protein</fullName>
    </submittedName>
</protein>
<name>A0AAN9NYG8_PHACN</name>
<evidence type="ECO:0000313" key="2">
    <source>
        <dbReference type="Proteomes" id="UP001374584"/>
    </source>
</evidence>
<sequence length="100" mass="11645">MEGNAKLPFAFSRWHALLLKLKRYERLESQMKHVQHQQVANHKAMVSLNGSFHSYALHHSGQRTSVWPTAEEFDHLVHWPGDKTVFAAYSEENHEEIHDG</sequence>